<evidence type="ECO:0000259" key="5">
    <source>
        <dbReference type="PROSITE" id="PS51192"/>
    </source>
</evidence>
<feature type="domain" description="Helicase C-terminal" evidence="6">
    <location>
        <begin position="1181"/>
        <end position="1337"/>
    </location>
</feature>
<proteinExistence type="predicted"/>
<dbReference type="InterPro" id="IPR014001">
    <property type="entry name" value="Helicase_ATP-bd"/>
</dbReference>
<evidence type="ECO:0000256" key="1">
    <source>
        <dbReference type="ARBA" id="ARBA00022801"/>
    </source>
</evidence>
<evidence type="ECO:0000259" key="4">
    <source>
        <dbReference type="PROSITE" id="PS50966"/>
    </source>
</evidence>
<evidence type="ECO:0000256" key="2">
    <source>
        <dbReference type="PROSITE-ProRule" id="PRU00325"/>
    </source>
</evidence>
<gene>
    <name evidence="7" type="ORF">GCM10022261_12540</name>
</gene>
<reference evidence="8" key="1">
    <citation type="journal article" date="2019" name="Int. J. Syst. Evol. Microbiol.">
        <title>The Global Catalogue of Microorganisms (GCM) 10K type strain sequencing project: providing services to taxonomists for standard genome sequencing and annotation.</title>
        <authorList>
            <consortium name="The Broad Institute Genomics Platform"/>
            <consortium name="The Broad Institute Genome Sequencing Center for Infectious Disease"/>
            <person name="Wu L."/>
            <person name="Ma J."/>
        </authorList>
    </citation>
    <scope>NUCLEOTIDE SEQUENCE [LARGE SCALE GENOMIC DNA]</scope>
    <source>
        <strain evidence="8">JCM 17458</strain>
    </source>
</reference>
<dbReference type="Pfam" id="PF00176">
    <property type="entry name" value="SNF2-rel_dom"/>
    <property type="match status" value="1"/>
</dbReference>
<accession>A0ABP8EIC9</accession>
<feature type="region of interest" description="Disordered" evidence="3">
    <location>
        <begin position="71"/>
        <end position="139"/>
    </location>
</feature>
<evidence type="ECO:0000256" key="3">
    <source>
        <dbReference type="SAM" id="MobiDB-lite"/>
    </source>
</evidence>
<dbReference type="SMART" id="SM00487">
    <property type="entry name" value="DEXDc"/>
    <property type="match status" value="1"/>
</dbReference>
<dbReference type="InterPro" id="IPR049730">
    <property type="entry name" value="SNF2/RAD54-like_C"/>
</dbReference>
<keyword evidence="2" id="KW-0863">Zinc-finger</keyword>
<feature type="region of interest" description="Disordered" evidence="3">
    <location>
        <begin position="868"/>
        <end position="906"/>
    </location>
</feature>
<protein>
    <submittedName>
        <fullName evidence="7">Uncharacterized protein</fullName>
    </submittedName>
</protein>
<dbReference type="Pfam" id="PF08455">
    <property type="entry name" value="SNF2_assoc"/>
    <property type="match status" value="1"/>
</dbReference>
<dbReference type="PROSITE" id="PS51192">
    <property type="entry name" value="HELICASE_ATP_BIND_1"/>
    <property type="match status" value="1"/>
</dbReference>
<dbReference type="RefSeq" id="WP_236863797.1">
    <property type="nucleotide sequence ID" value="NZ_BAABAZ010000004.1"/>
</dbReference>
<dbReference type="PROSITE" id="PS51194">
    <property type="entry name" value="HELICASE_CTER"/>
    <property type="match status" value="1"/>
</dbReference>
<dbReference type="InterPro" id="IPR007527">
    <property type="entry name" value="Znf_SWIM"/>
</dbReference>
<feature type="domain" description="Helicase ATP-binding" evidence="5">
    <location>
        <begin position="831"/>
        <end position="1060"/>
    </location>
</feature>
<evidence type="ECO:0000313" key="7">
    <source>
        <dbReference type="EMBL" id="GAA4283723.1"/>
    </source>
</evidence>
<keyword evidence="1" id="KW-0378">Hydrolase</keyword>
<comment type="caution">
    <text evidence="7">The sequence shown here is derived from an EMBL/GenBank/DDBJ whole genome shotgun (WGS) entry which is preliminary data.</text>
</comment>
<dbReference type="CDD" id="cd18793">
    <property type="entry name" value="SF2_C_SNF"/>
    <property type="match status" value="1"/>
</dbReference>
<feature type="domain" description="SWIM-type" evidence="4">
    <location>
        <begin position="136"/>
        <end position="170"/>
    </location>
</feature>
<keyword evidence="2" id="KW-0862">Zinc</keyword>
<dbReference type="InterPro" id="IPR027417">
    <property type="entry name" value="P-loop_NTPase"/>
</dbReference>
<feature type="compositionally biased region" description="Low complexity" evidence="3">
    <location>
        <begin position="280"/>
        <end position="292"/>
    </location>
</feature>
<dbReference type="PROSITE" id="PS50966">
    <property type="entry name" value="ZF_SWIM"/>
    <property type="match status" value="1"/>
</dbReference>
<keyword evidence="2" id="KW-0479">Metal-binding</keyword>
<dbReference type="InterPro" id="IPR001650">
    <property type="entry name" value="Helicase_C-like"/>
</dbReference>
<organism evidence="7 8">
    <name type="scientific">Brevibacterium daeguense</name>
    <dbReference type="NCBI Taxonomy" id="909936"/>
    <lineage>
        <taxon>Bacteria</taxon>
        <taxon>Bacillati</taxon>
        <taxon>Actinomycetota</taxon>
        <taxon>Actinomycetes</taxon>
        <taxon>Micrococcales</taxon>
        <taxon>Brevibacteriaceae</taxon>
        <taxon>Brevibacterium</taxon>
    </lineage>
</organism>
<dbReference type="SMART" id="SM00490">
    <property type="entry name" value="HELICc"/>
    <property type="match status" value="1"/>
</dbReference>
<dbReference type="Gene3D" id="3.40.50.10810">
    <property type="entry name" value="Tandem AAA-ATPase domain"/>
    <property type="match status" value="2"/>
</dbReference>
<dbReference type="SUPFAM" id="SSF52540">
    <property type="entry name" value="P-loop containing nucleoside triphosphate hydrolases"/>
    <property type="match status" value="2"/>
</dbReference>
<evidence type="ECO:0000259" key="6">
    <source>
        <dbReference type="PROSITE" id="PS51194"/>
    </source>
</evidence>
<name>A0ABP8EIC9_9MICO</name>
<dbReference type="Pfam" id="PF00271">
    <property type="entry name" value="Helicase_C"/>
    <property type="match status" value="1"/>
</dbReference>
<dbReference type="Gene3D" id="3.40.50.300">
    <property type="entry name" value="P-loop containing nucleotide triphosphate hydrolases"/>
    <property type="match status" value="1"/>
</dbReference>
<dbReference type="EMBL" id="BAABAZ010000004">
    <property type="protein sequence ID" value="GAA4283723.1"/>
    <property type="molecule type" value="Genomic_DNA"/>
</dbReference>
<sequence length="1346" mass="148213">MSSETPLPYVDHDAIVRFVGRAAADRARVYSVRSAVREIHWDAEHSELLARVQGTDPEPYSTRILLSEINAEGTRVDDRTGEDDGAEEDRAGDGRDAIGTEITRRSAEADAADFPENADGHTGSNQGWGRPQRRQRKPDRLLRCRPIASHCSCFVGLECKHAAAVLYSANLQALQPHLARLDADDSRLDADDSRADDGESRSPAGDSWTNGNDSEGHTGHSRADDGDSWPDGGESPTGVGAFLADWTTTINSGGSAVERPGTTASPGTDPSEIWGGPNASDPSSGSTGTVSPPTAPHWRSVLSQVTAPAAPVIPPTPLAIGFELKAPPSRAWYDPKSTGPLAVEQILGGAEALIEIRPLKQGHRNRWIRGGLDWRNFLHSGATYNFDPEQVALLGQLYRLNLSERQGYPAGDGKALTLSQFSTSLVWSLLAQIRQSGIEFVGQGNVGTVALGASAQVRLDVRAARDDSTGLPPEFDEGDLSVRPFVEIDDTVLAFPRPIGTTGFAEVQASVLGTRKAAVDLLIAPLAAPVPQAVGHLLGQPPLRIPRAESEEFLHEVYPQLRTAIPVVSDESVDLPEFAPPNLRLRAEFGKGDALTLRWSWEYHDPDREVPIDDSGDERRDTEVERTVLDELKQFWPSLGEREREDLTGIDTAEFTEHILPELESQETVEVEIFGERPDYREARSAPRVSVSTGETSQTDWFDLGIEISIDGRVIPFVSVFKALANGQDKLLLPDKTYFSLDHPAFEPLRKLIAEAEALGEWEPEAPKISRYQISFWDELEELADETEQALSWRRLADGLRDLTTVPEVPVPDSVRAQLRHYQVDGFRWLAFLYDHSLGGILADDMGLGKTLQTLALIAHARQQGGPHYGAAGTAHFGTDPSGKDRSGNDHYGHGPAEKEPAGKDPFTAERRANAFAGIEASPIVIDEDGRLIRPPFLVVAPASVVSVWRSEAARFVPDLRVKVLDTTSKKRGTTIVDEVANMDIVVTSYALLRLDQAEFAALEWDGLVLDEAQFVKNRQSRVHLAAKSIPAPFRLAITGTPMENSLEDLWSLLSITAPGLFASASKFRSEYIQPIASGRAPERMQRLRRRVKPFMLRRSKNLVAADLPTKQEQVTRVELLPRHRKLYEQVLQRERKKVLGLVKDLDRNRFIVFRSLTLLRMMALDPVIVDEKYRGIPSSKLEALFADLDSIVAEGHRVVVFSQFTSFLGRIGEHLTARGVAYDYLDGATRSRAKVVESFKTGTAPIFLISLKAGGFGLTLTEADYVFLLDPWWNPAAEAQAVDRTHRIGQTRNVMVYRMVAAGTIEEKVLDLQQRKREMFTSLMDDDTAFSDTISAADIKVLFDS</sequence>
<dbReference type="Proteomes" id="UP001501586">
    <property type="component" value="Unassembled WGS sequence"/>
</dbReference>
<dbReference type="InterPro" id="IPR038718">
    <property type="entry name" value="SNF2-like_sf"/>
</dbReference>
<feature type="compositionally biased region" description="Basic and acidic residues" evidence="3">
    <location>
        <begin position="882"/>
        <end position="906"/>
    </location>
</feature>
<keyword evidence="8" id="KW-1185">Reference proteome</keyword>
<dbReference type="InterPro" id="IPR000330">
    <property type="entry name" value="SNF2_N"/>
</dbReference>
<feature type="compositionally biased region" description="Basic and acidic residues" evidence="3">
    <location>
        <begin position="88"/>
        <end position="108"/>
    </location>
</feature>
<evidence type="ECO:0000313" key="8">
    <source>
        <dbReference type="Proteomes" id="UP001501586"/>
    </source>
</evidence>
<feature type="compositionally biased region" description="Basic and acidic residues" evidence="3">
    <location>
        <begin position="214"/>
        <end position="225"/>
    </location>
</feature>
<dbReference type="PANTHER" id="PTHR10799">
    <property type="entry name" value="SNF2/RAD54 HELICASE FAMILY"/>
    <property type="match status" value="1"/>
</dbReference>
<feature type="compositionally biased region" description="Basic and acidic residues" evidence="3">
    <location>
        <begin position="185"/>
        <end position="200"/>
    </location>
</feature>
<dbReference type="InterPro" id="IPR013663">
    <property type="entry name" value="Helicase_SWF/SNF/SWI_bac"/>
</dbReference>
<feature type="region of interest" description="Disordered" evidence="3">
    <location>
        <begin position="185"/>
        <end position="296"/>
    </location>
</feature>